<keyword evidence="6" id="KW-0547">Nucleotide-binding</keyword>
<proteinExistence type="inferred from homology"/>
<dbReference type="GO" id="GO:0016887">
    <property type="term" value="F:ATP hydrolysis activity"/>
    <property type="evidence" value="ECO:0007669"/>
    <property type="project" value="InterPro"/>
</dbReference>
<keyword evidence="7" id="KW-0067">ATP-binding</keyword>
<feature type="domain" description="ABC transporter" evidence="10">
    <location>
        <begin position="253"/>
        <end position="500"/>
    </location>
</feature>
<feature type="domain" description="ABC transporter" evidence="10">
    <location>
        <begin position="11"/>
        <end position="248"/>
    </location>
</feature>
<dbReference type="PANTHER" id="PTHR43790:SF1">
    <property type="entry name" value="XYLOSE IMPORT ATP-BINDING PROTEIN XYLG"/>
    <property type="match status" value="1"/>
</dbReference>
<dbReference type="CDD" id="cd03215">
    <property type="entry name" value="ABC_Carb_Monos_II"/>
    <property type="match status" value="1"/>
</dbReference>
<protein>
    <submittedName>
        <fullName evidence="11">Lipase</fullName>
    </submittedName>
</protein>
<dbReference type="Proteomes" id="UP000231070">
    <property type="component" value="Unassembled WGS sequence"/>
</dbReference>
<evidence type="ECO:0000256" key="1">
    <source>
        <dbReference type="ARBA" id="ARBA00005417"/>
    </source>
</evidence>
<keyword evidence="3" id="KW-1003">Cell membrane</keyword>
<dbReference type="InterPro" id="IPR003439">
    <property type="entry name" value="ABC_transporter-like_ATP-bd"/>
</dbReference>
<keyword evidence="8" id="KW-1278">Translocase</keyword>
<dbReference type="InterPro" id="IPR050107">
    <property type="entry name" value="ABC_carbohydrate_import_ATPase"/>
</dbReference>
<evidence type="ECO:0000256" key="6">
    <source>
        <dbReference type="ARBA" id="ARBA00022741"/>
    </source>
</evidence>
<keyword evidence="9" id="KW-0472">Membrane</keyword>
<dbReference type="PROSITE" id="PS00211">
    <property type="entry name" value="ABC_TRANSPORTER_1"/>
    <property type="match status" value="1"/>
</dbReference>
<dbReference type="RefSeq" id="WP_100079393.1">
    <property type="nucleotide sequence ID" value="NZ_NQVN01000002.1"/>
</dbReference>
<dbReference type="OrthoDB" id="9805029at2"/>
<accession>A0A2G9WZA6</accession>
<evidence type="ECO:0000256" key="2">
    <source>
        <dbReference type="ARBA" id="ARBA00022448"/>
    </source>
</evidence>
<evidence type="ECO:0000256" key="4">
    <source>
        <dbReference type="ARBA" id="ARBA00022597"/>
    </source>
</evidence>
<dbReference type="CDD" id="cd03216">
    <property type="entry name" value="ABC_Carb_Monos_I"/>
    <property type="match status" value="1"/>
</dbReference>
<dbReference type="EMBL" id="NQVN01000002">
    <property type="protein sequence ID" value="PIP00057.1"/>
    <property type="molecule type" value="Genomic_DNA"/>
</dbReference>
<dbReference type="SUPFAM" id="SSF52540">
    <property type="entry name" value="P-loop containing nucleoside triphosphate hydrolases"/>
    <property type="match status" value="2"/>
</dbReference>
<reference evidence="11 12" key="1">
    <citation type="submission" date="2017-08" db="EMBL/GenBank/DDBJ databases">
        <title>Pleomorphomonas carboxidotrophicus sp. nov., a new mesophilic hydrogenogenic carboxidotroph.</title>
        <authorList>
            <person name="Esquivel-Elizondo S."/>
            <person name="Krajmalnik-Brown R."/>
            <person name="Maldonado J."/>
        </authorList>
    </citation>
    <scope>NUCLEOTIDE SEQUENCE [LARGE SCALE GENOMIC DNA]</scope>
    <source>
        <strain evidence="11 12">SVCO-16</strain>
    </source>
</reference>
<dbReference type="InterPro" id="IPR027417">
    <property type="entry name" value="P-loop_NTPase"/>
</dbReference>
<evidence type="ECO:0000256" key="7">
    <source>
        <dbReference type="ARBA" id="ARBA00022840"/>
    </source>
</evidence>
<sequence>MDQPAGDKPLLALRNINITFGGVRALRDVSFEVRAGEVHCLAGENGSGKSTLIKIITGVYRPADGAEIEFDGKRYSHMSPVFAHARGIKVIWQDLALFSEMSVAENIAFSEVVGRGVRLVDYARIRSIALDALARLGVSLDVDLPLKQFAIAQRQIVAIARALVGEARVVFMDEPTASLTQSETDNLLAIVRNLAASGVAVVFVSHRLAEVLEISSRLTVLRDGRLVGVYPTAGMTQSRITELMTGRTFDAKVRAASRDDRRVVVEVDKLTRPGQFSDVSFTLREGETLGITGLLGAGRTELAMTLFGMLKPASGTVRLDGRPVHFSSNRAAIDAGIAYLSEDRLSLGLIQAQSIADNLVIASLRKILSGGLLSPGRKRDLVDRWVTDLGVKIGRPEDAISTLSGGNQQRVAIAKWLATEPRLLILDAPTVGVDVGARAGIFDIVAQLADSGLAIILISDEVPEVYFNADRILHMAQGRIVGSYDPRTYSLHDIEAAVYG</sequence>
<keyword evidence="2" id="KW-0813">Transport</keyword>
<keyword evidence="4" id="KW-0762">Sugar transport</keyword>
<dbReference type="SMART" id="SM00382">
    <property type="entry name" value="AAA"/>
    <property type="match status" value="2"/>
</dbReference>
<comment type="similarity">
    <text evidence="1">Belongs to the ABC transporter superfamily.</text>
</comment>
<evidence type="ECO:0000256" key="9">
    <source>
        <dbReference type="ARBA" id="ARBA00023136"/>
    </source>
</evidence>
<keyword evidence="5" id="KW-0677">Repeat</keyword>
<evidence type="ECO:0000259" key="10">
    <source>
        <dbReference type="PROSITE" id="PS50893"/>
    </source>
</evidence>
<organism evidence="11 12">
    <name type="scientific">Pleomorphomonas carboxyditropha</name>
    <dbReference type="NCBI Taxonomy" id="2023338"/>
    <lineage>
        <taxon>Bacteria</taxon>
        <taxon>Pseudomonadati</taxon>
        <taxon>Pseudomonadota</taxon>
        <taxon>Alphaproteobacteria</taxon>
        <taxon>Hyphomicrobiales</taxon>
        <taxon>Pleomorphomonadaceae</taxon>
        <taxon>Pleomorphomonas</taxon>
    </lineage>
</organism>
<evidence type="ECO:0000313" key="11">
    <source>
        <dbReference type="EMBL" id="PIP00057.1"/>
    </source>
</evidence>
<evidence type="ECO:0000256" key="3">
    <source>
        <dbReference type="ARBA" id="ARBA00022475"/>
    </source>
</evidence>
<comment type="caution">
    <text evidence="11">The sequence shown here is derived from an EMBL/GenBank/DDBJ whole genome shotgun (WGS) entry which is preliminary data.</text>
</comment>
<dbReference type="InterPro" id="IPR017871">
    <property type="entry name" value="ABC_transporter-like_CS"/>
</dbReference>
<dbReference type="Gene3D" id="3.40.50.300">
    <property type="entry name" value="P-loop containing nucleotide triphosphate hydrolases"/>
    <property type="match status" value="2"/>
</dbReference>
<dbReference type="Pfam" id="PF00005">
    <property type="entry name" value="ABC_tran"/>
    <property type="match status" value="2"/>
</dbReference>
<dbReference type="PANTHER" id="PTHR43790">
    <property type="entry name" value="CARBOHYDRATE TRANSPORT ATP-BINDING PROTEIN MG119-RELATED"/>
    <property type="match status" value="1"/>
</dbReference>
<gene>
    <name evidence="11" type="ORF">CJ014_04745</name>
</gene>
<dbReference type="PROSITE" id="PS50893">
    <property type="entry name" value="ABC_TRANSPORTER_2"/>
    <property type="match status" value="2"/>
</dbReference>
<evidence type="ECO:0000256" key="5">
    <source>
        <dbReference type="ARBA" id="ARBA00022737"/>
    </source>
</evidence>
<keyword evidence="12" id="KW-1185">Reference proteome</keyword>
<evidence type="ECO:0000256" key="8">
    <source>
        <dbReference type="ARBA" id="ARBA00022967"/>
    </source>
</evidence>
<name>A0A2G9WZA6_9HYPH</name>
<dbReference type="InterPro" id="IPR003593">
    <property type="entry name" value="AAA+_ATPase"/>
</dbReference>
<evidence type="ECO:0000313" key="12">
    <source>
        <dbReference type="Proteomes" id="UP000231070"/>
    </source>
</evidence>
<dbReference type="AlphaFoldDB" id="A0A2G9WZA6"/>
<dbReference type="GO" id="GO:0005524">
    <property type="term" value="F:ATP binding"/>
    <property type="evidence" value="ECO:0007669"/>
    <property type="project" value="UniProtKB-KW"/>
</dbReference>